<dbReference type="Proteomes" id="UP000327013">
    <property type="component" value="Chromosome 6"/>
</dbReference>
<evidence type="ECO:0000313" key="2">
    <source>
        <dbReference type="EMBL" id="KAE8076782.1"/>
    </source>
</evidence>
<gene>
    <name evidence="2" type="ORF">FH972_015409</name>
</gene>
<feature type="compositionally biased region" description="Polar residues" evidence="1">
    <location>
        <begin position="205"/>
        <end position="223"/>
    </location>
</feature>
<dbReference type="EMBL" id="CM017326">
    <property type="protein sequence ID" value="KAE8076782.1"/>
    <property type="molecule type" value="Genomic_DNA"/>
</dbReference>
<dbReference type="GO" id="GO:0000725">
    <property type="term" value="P:recombinational repair"/>
    <property type="evidence" value="ECO:0007669"/>
    <property type="project" value="TreeGrafter"/>
</dbReference>
<dbReference type="PANTHER" id="PTHR32472">
    <property type="entry name" value="DNA REPAIR PROTEIN RADA"/>
    <property type="match status" value="1"/>
</dbReference>
<feature type="region of interest" description="Disordered" evidence="1">
    <location>
        <begin position="195"/>
        <end position="237"/>
    </location>
</feature>
<name>A0A5N6RCZ2_9ROSI</name>
<keyword evidence="3" id="KW-1185">Reference proteome</keyword>
<evidence type="ECO:0000313" key="3">
    <source>
        <dbReference type="Proteomes" id="UP000327013"/>
    </source>
</evidence>
<organism evidence="2 3">
    <name type="scientific">Carpinus fangiana</name>
    <dbReference type="NCBI Taxonomy" id="176857"/>
    <lineage>
        <taxon>Eukaryota</taxon>
        <taxon>Viridiplantae</taxon>
        <taxon>Streptophyta</taxon>
        <taxon>Embryophyta</taxon>
        <taxon>Tracheophyta</taxon>
        <taxon>Spermatophyta</taxon>
        <taxon>Magnoliopsida</taxon>
        <taxon>eudicotyledons</taxon>
        <taxon>Gunneridae</taxon>
        <taxon>Pentapetalae</taxon>
        <taxon>rosids</taxon>
        <taxon>fabids</taxon>
        <taxon>Fagales</taxon>
        <taxon>Betulaceae</taxon>
        <taxon>Carpinus</taxon>
    </lineage>
</organism>
<proteinExistence type="predicted"/>
<protein>
    <submittedName>
        <fullName evidence="2">Uncharacterized protein</fullName>
    </submittedName>
</protein>
<dbReference type="AlphaFoldDB" id="A0A5N6RCZ2"/>
<reference evidence="2 3" key="1">
    <citation type="submission" date="2019-06" db="EMBL/GenBank/DDBJ databases">
        <title>A chromosomal-level reference genome of Carpinus fangiana (Coryloideae, Betulaceae).</title>
        <authorList>
            <person name="Yang X."/>
            <person name="Wang Z."/>
            <person name="Zhang L."/>
            <person name="Hao G."/>
            <person name="Liu J."/>
            <person name="Yang Y."/>
        </authorList>
    </citation>
    <scope>NUCLEOTIDE SEQUENCE [LARGE SCALE GENOMIC DNA]</scope>
    <source>
        <strain evidence="2">Cfa_2016G</strain>
        <tissue evidence="2">Leaf</tissue>
    </source>
</reference>
<sequence>MTQFFEGNSPVSVSEAASASWLPQRTGEVWPLRLTDVSRGVNRPDWRIPLYGPFGNEVSRVLGGGLVPGFMVFNSLVYEWHKFAKAFLFSTTSLVVSWHGPPWFVAMPMRSHGRGRLCCYAHNPIPDNWHALSLDFLPHPVRLVGPIGSLILVRPTNSTFLQLVICSLVLVGGDPGVGKSTLLLQDILAELQPLSPRVGSPRTPRGSSQGDRQLRGSLNQGTAGVTRKPNHDILEHDRKRRQIELKLVVTSTTTAGVNPDQQGKKEYL</sequence>
<dbReference type="OrthoDB" id="7956040at2759"/>
<dbReference type="PANTHER" id="PTHR32472:SF10">
    <property type="entry name" value="DNA REPAIR PROTEIN RADA-LIKE PROTEIN"/>
    <property type="match status" value="1"/>
</dbReference>
<evidence type="ECO:0000256" key="1">
    <source>
        <dbReference type="SAM" id="MobiDB-lite"/>
    </source>
</evidence>
<accession>A0A5N6RCZ2</accession>